<dbReference type="Gene3D" id="1.10.1660.10">
    <property type="match status" value="1"/>
</dbReference>
<name>A0A9X3MRF4_9ACTN</name>
<comment type="caution">
    <text evidence="2">The sequence shown here is derived from an EMBL/GenBank/DDBJ whole genome shotgun (WGS) entry which is preliminary data.</text>
</comment>
<dbReference type="Pfam" id="PF12728">
    <property type="entry name" value="HTH_17"/>
    <property type="match status" value="1"/>
</dbReference>
<dbReference type="InterPro" id="IPR010093">
    <property type="entry name" value="SinI_DNA-bd"/>
</dbReference>
<dbReference type="PANTHER" id="PTHR45228:SF1">
    <property type="entry name" value="CYCLIC DI-GMP PHOSPHODIESTERASE TM_0186"/>
    <property type="match status" value="1"/>
</dbReference>
<dbReference type="InterPro" id="IPR041657">
    <property type="entry name" value="HTH_17"/>
</dbReference>
<dbReference type="AlphaFoldDB" id="A0A9X3MRF4"/>
<dbReference type="Pfam" id="PF13487">
    <property type="entry name" value="HD_5"/>
    <property type="match status" value="1"/>
</dbReference>
<dbReference type="RefSeq" id="WP_270040390.1">
    <property type="nucleotide sequence ID" value="NZ_JAPDOD010000009.1"/>
</dbReference>
<dbReference type="Proteomes" id="UP001149140">
    <property type="component" value="Unassembled WGS sequence"/>
</dbReference>
<organism evidence="2 3">
    <name type="scientific">Solirubrobacter ginsenosidimutans</name>
    <dbReference type="NCBI Taxonomy" id="490573"/>
    <lineage>
        <taxon>Bacteria</taxon>
        <taxon>Bacillati</taxon>
        <taxon>Actinomycetota</taxon>
        <taxon>Thermoleophilia</taxon>
        <taxon>Solirubrobacterales</taxon>
        <taxon>Solirubrobacteraceae</taxon>
        <taxon>Solirubrobacter</taxon>
    </lineage>
</organism>
<feature type="domain" description="HD-GYP" evidence="1">
    <location>
        <begin position="1"/>
        <end position="175"/>
    </location>
</feature>
<dbReference type="Gene3D" id="1.10.3210.10">
    <property type="entry name" value="Hypothetical protein af1432"/>
    <property type="match status" value="1"/>
</dbReference>
<dbReference type="SMART" id="SM00471">
    <property type="entry name" value="HDc"/>
    <property type="match status" value="1"/>
</dbReference>
<evidence type="ECO:0000259" key="1">
    <source>
        <dbReference type="PROSITE" id="PS51832"/>
    </source>
</evidence>
<protein>
    <submittedName>
        <fullName evidence="2">HD domain-containing protein</fullName>
    </submittedName>
</protein>
<dbReference type="EMBL" id="JAPDOD010000009">
    <property type="protein sequence ID" value="MDA0161199.1"/>
    <property type="molecule type" value="Genomic_DNA"/>
</dbReference>
<dbReference type="InterPro" id="IPR037522">
    <property type="entry name" value="HD_GYP_dom"/>
</dbReference>
<reference evidence="2" key="1">
    <citation type="submission" date="2022-10" db="EMBL/GenBank/DDBJ databases">
        <title>The WGS of Solirubrobacter ginsenosidimutans DSM 21036.</title>
        <authorList>
            <person name="Jiang Z."/>
        </authorList>
    </citation>
    <scope>NUCLEOTIDE SEQUENCE</scope>
    <source>
        <strain evidence="2">DSM 21036</strain>
    </source>
</reference>
<dbReference type="SUPFAM" id="SSF46955">
    <property type="entry name" value="Putative DNA-binding domain"/>
    <property type="match status" value="1"/>
</dbReference>
<dbReference type="CDD" id="cd00077">
    <property type="entry name" value="HDc"/>
    <property type="match status" value="1"/>
</dbReference>
<keyword evidence="3" id="KW-1185">Reference proteome</keyword>
<evidence type="ECO:0000313" key="2">
    <source>
        <dbReference type="EMBL" id="MDA0161199.1"/>
    </source>
</evidence>
<dbReference type="NCBIfam" id="TIGR01764">
    <property type="entry name" value="excise"/>
    <property type="match status" value="1"/>
</dbReference>
<sequence length="379" mass="40612">MEIGSHLQRMSCYCALMAERLGLDADLIRIASRLHDVGMAAVSHAVTGKPGPLTPSERRELEGHPALGHAMLAGSGVVLLDTAAEIALTHHERFDGAGYPRGLAGEEIPITGRIAAVADTFDALTTDRNYRGAGTIEGAVEVLKAERGHHLDPRVVDTFLAALDEAIAIRARYPSPPEEQPAPLPEDKQITLQAAAATLAISPSRLRRWADEGRIPSVRTTGGHRRFSLAAVRRLAAENGVRPTVRPVEPPASPLPILAENLRAHGRQLAAAAAAAIYREGPPGWFASDGAVDHLLDWMTDLGASCEGGVYVLALQSTTSLMLRAQGHAASLLERHAFLERFGQVCVRTLVRTGAEREEIAGTRRLFAALQQALLEARD</sequence>
<dbReference type="InterPro" id="IPR009061">
    <property type="entry name" value="DNA-bd_dom_put_sf"/>
</dbReference>
<dbReference type="PROSITE" id="PS51832">
    <property type="entry name" value="HD_GYP"/>
    <property type="match status" value="1"/>
</dbReference>
<dbReference type="PANTHER" id="PTHR45228">
    <property type="entry name" value="CYCLIC DI-GMP PHOSPHODIESTERASE TM_0186-RELATED"/>
    <property type="match status" value="1"/>
</dbReference>
<accession>A0A9X3MRF4</accession>
<evidence type="ECO:0000313" key="3">
    <source>
        <dbReference type="Proteomes" id="UP001149140"/>
    </source>
</evidence>
<gene>
    <name evidence="2" type="ORF">OM076_13050</name>
</gene>
<dbReference type="InterPro" id="IPR052020">
    <property type="entry name" value="Cyclic_di-GMP/3'3'-cGAMP_PDE"/>
</dbReference>
<proteinExistence type="predicted"/>
<dbReference type="SUPFAM" id="SSF109604">
    <property type="entry name" value="HD-domain/PDEase-like"/>
    <property type="match status" value="1"/>
</dbReference>
<dbReference type="GO" id="GO:0003677">
    <property type="term" value="F:DNA binding"/>
    <property type="evidence" value="ECO:0007669"/>
    <property type="project" value="InterPro"/>
</dbReference>
<dbReference type="InterPro" id="IPR003607">
    <property type="entry name" value="HD/PDEase_dom"/>
</dbReference>